<evidence type="ECO:0000256" key="1">
    <source>
        <dbReference type="SAM" id="MobiDB-lite"/>
    </source>
</evidence>
<keyword evidence="2" id="KW-0472">Membrane</keyword>
<dbReference type="RefSeq" id="YP_009120008.1">
    <property type="nucleotide sequence ID" value="NC_026440.1"/>
</dbReference>
<evidence type="ECO:0000313" key="3">
    <source>
        <dbReference type="EMBL" id="AJF97773.1"/>
    </source>
</evidence>
<feature type="region of interest" description="Disordered" evidence="1">
    <location>
        <begin position="154"/>
        <end position="183"/>
    </location>
</feature>
<reference evidence="3 4" key="1">
    <citation type="journal article" date="2015" name="Parasitol. Res.">
        <title>Viruses in close associations with free-living amoebae.</title>
        <authorList>
            <person name="Scheid P."/>
        </authorList>
    </citation>
    <scope>NUCLEOTIDE SEQUENCE [LARGE SCALE GENOMIC DNA]</scope>
    <source>
        <strain evidence="3">KlaHel</strain>
    </source>
</reference>
<feature type="transmembrane region" description="Helical" evidence="2">
    <location>
        <begin position="68"/>
        <end position="89"/>
    </location>
</feature>
<proteinExistence type="predicted"/>
<keyword evidence="2" id="KW-0812">Transmembrane</keyword>
<evidence type="ECO:0000256" key="2">
    <source>
        <dbReference type="SAM" id="Phobius"/>
    </source>
</evidence>
<dbReference type="KEGG" id="vg:23462690"/>
<dbReference type="Proteomes" id="UP000202511">
    <property type="component" value="Segment"/>
</dbReference>
<sequence>MVTAAATRGEKRDERRKVGPRAIDQRQEVVSVLSSAAAAVVGCLWKQSRVLFMLTPVFSIGCGIFVQNFYWFVVFAPFFGWLLLSLSIYDNGKIKWVKKSGDLVRVHVADGAAGIADVRGVKENRVCDDIPGQLGRPTPATPRHRRPIRRRLYRPKCGPSSWSTHSTRDGTLRPVQSVAYGAT</sequence>
<organism evidence="3 4">
    <name type="scientific">Pandoravirus inopinatum</name>
    <dbReference type="NCBI Taxonomy" id="1605721"/>
    <lineage>
        <taxon>Viruses</taxon>
        <taxon>Pandoravirus</taxon>
    </lineage>
</organism>
<dbReference type="GeneID" id="23462690"/>
<evidence type="ECO:0000313" key="4">
    <source>
        <dbReference type="Proteomes" id="UP000202511"/>
    </source>
</evidence>
<name>A0A0B5IY71_9VIRU</name>
<protein>
    <submittedName>
        <fullName evidence="3">Uncharacterized protein</fullName>
    </submittedName>
</protein>
<accession>A0A0B5IY71</accession>
<keyword evidence="2" id="KW-1133">Transmembrane helix</keyword>
<feature type="region of interest" description="Disordered" evidence="1">
    <location>
        <begin position="130"/>
        <end position="149"/>
    </location>
</feature>
<dbReference type="EMBL" id="KP136319">
    <property type="protein sequence ID" value="AJF97773.1"/>
    <property type="molecule type" value="Genomic_DNA"/>
</dbReference>